<comment type="similarity">
    <text evidence="1">Belongs to the transferase hexapeptide repeat family.</text>
</comment>
<dbReference type="InterPro" id="IPR001451">
    <property type="entry name" value="Hexapep"/>
</dbReference>
<dbReference type="Gene3D" id="2.160.10.10">
    <property type="entry name" value="Hexapeptide repeat proteins"/>
    <property type="match status" value="1"/>
</dbReference>
<reference evidence="5" key="1">
    <citation type="submission" date="2015-08" db="EMBL/GenBank/DDBJ databases">
        <authorList>
            <person name="Varghese N."/>
        </authorList>
    </citation>
    <scope>NUCLEOTIDE SEQUENCE [LARGE SCALE GENOMIC DNA]</scope>
    <source>
        <strain evidence="5">DSM 18181</strain>
    </source>
</reference>
<name>A0A0K6IBX0_9BURK</name>
<evidence type="ECO:0000313" key="5">
    <source>
        <dbReference type="Proteomes" id="UP000183649"/>
    </source>
</evidence>
<dbReference type="Pfam" id="PF00132">
    <property type="entry name" value="Hexapep"/>
    <property type="match status" value="1"/>
</dbReference>
<keyword evidence="2 4" id="KW-0808">Transferase</keyword>
<dbReference type="AlphaFoldDB" id="A0A0K6IBX0"/>
<dbReference type="InterPro" id="IPR045304">
    <property type="entry name" value="LbH_SAT"/>
</dbReference>
<dbReference type="GO" id="GO:0016746">
    <property type="term" value="F:acyltransferase activity"/>
    <property type="evidence" value="ECO:0007669"/>
    <property type="project" value="UniProtKB-KW"/>
</dbReference>
<dbReference type="PANTHER" id="PTHR42811">
    <property type="entry name" value="SERINE ACETYLTRANSFERASE"/>
    <property type="match status" value="1"/>
</dbReference>
<evidence type="ECO:0000256" key="2">
    <source>
        <dbReference type="ARBA" id="ARBA00022679"/>
    </source>
</evidence>
<evidence type="ECO:0000256" key="1">
    <source>
        <dbReference type="ARBA" id="ARBA00007274"/>
    </source>
</evidence>
<accession>A0A0K6IBX0</accession>
<dbReference type="SUPFAM" id="SSF51161">
    <property type="entry name" value="Trimeric LpxA-like enzymes"/>
    <property type="match status" value="1"/>
</dbReference>
<gene>
    <name evidence="4" type="ORF">Ga0061069_11540</name>
</gene>
<protein>
    <submittedName>
        <fullName evidence="4">Serine acetyltransferase</fullName>
    </submittedName>
</protein>
<dbReference type="Proteomes" id="UP000183649">
    <property type="component" value="Unassembled WGS sequence"/>
</dbReference>
<dbReference type="RefSeq" id="WP_055451782.1">
    <property type="nucleotide sequence ID" value="NZ_CYHF01000015.1"/>
</dbReference>
<dbReference type="FunFam" id="2.160.10.10:FF:000056">
    <property type="entry name" value="Serine O-acetyltransferase"/>
    <property type="match status" value="1"/>
</dbReference>
<sequence>MIQSYADYQMYLEADRIALGVNSRWAQLYDEIYQFQRLLRKVEFLTNCRKSSLRRRIVAFRFRRLSIRLGFSIPINVFGPGLAILHYGTIVVNSGARIGSNCRIHTGVNIGAQLGSGGKAPKIGNNCYIAPGAKLFGDIHIGDNTAIGANAVVNKSFPEGNVTLGGIPAKIISEKSTEGLFVHGDKRF</sequence>
<proteinExistence type="inferred from homology"/>
<evidence type="ECO:0000313" key="4">
    <source>
        <dbReference type="EMBL" id="CUB00604.1"/>
    </source>
</evidence>
<keyword evidence="5" id="KW-1185">Reference proteome</keyword>
<dbReference type="STRING" id="339866.GCA_001418255_02962"/>
<keyword evidence="3" id="KW-0012">Acyltransferase</keyword>
<organism evidence="4 5">
    <name type="scientific">Thiomonas bhubaneswarensis</name>
    <dbReference type="NCBI Taxonomy" id="339866"/>
    <lineage>
        <taxon>Bacteria</taxon>
        <taxon>Pseudomonadati</taxon>
        <taxon>Pseudomonadota</taxon>
        <taxon>Betaproteobacteria</taxon>
        <taxon>Burkholderiales</taxon>
        <taxon>Thiomonas</taxon>
    </lineage>
</organism>
<evidence type="ECO:0000256" key="3">
    <source>
        <dbReference type="ARBA" id="ARBA00023315"/>
    </source>
</evidence>
<dbReference type="InterPro" id="IPR011004">
    <property type="entry name" value="Trimer_LpxA-like_sf"/>
</dbReference>
<dbReference type="OrthoDB" id="8612290at2"/>
<dbReference type="CDD" id="cd03354">
    <property type="entry name" value="LbH_SAT"/>
    <property type="match status" value="1"/>
</dbReference>
<dbReference type="EMBL" id="CYHF01000015">
    <property type="protein sequence ID" value="CUB00604.1"/>
    <property type="molecule type" value="Genomic_DNA"/>
</dbReference>